<dbReference type="InterPro" id="IPR012674">
    <property type="entry name" value="Calycin"/>
</dbReference>
<dbReference type="CDD" id="cd01017">
    <property type="entry name" value="AdcA"/>
    <property type="match status" value="1"/>
</dbReference>
<dbReference type="RefSeq" id="WP_018030119.1">
    <property type="nucleotide sequence ID" value="NZ_JBCLUB010000001.1"/>
</dbReference>
<dbReference type="InterPro" id="IPR006128">
    <property type="entry name" value="Lipoprotein_PsaA-like"/>
</dbReference>
<dbReference type="PANTHER" id="PTHR42953">
    <property type="entry name" value="HIGH-AFFINITY ZINC UPTAKE SYSTEM PROTEIN ZNUA-RELATED"/>
    <property type="match status" value="1"/>
</dbReference>
<dbReference type="GO" id="GO:0007155">
    <property type="term" value="P:cell adhesion"/>
    <property type="evidence" value="ECO:0007669"/>
    <property type="project" value="InterPro"/>
</dbReference>
<evidence type="ECO:0000256" key="5">
    <source>
        <dbReference type="ARBA" id="ARBA00022906"/>
    </source>
</evidence>
<dbReference type="SUPFAM" id="SSF53807">
    <property type="entry name" value="Helical backbone' metal receptor"/>
    <property type="match status" value="1"/>
</dbReference>
<dbReference type="Gene3D" id="2.40.128.20">
    <property type="match status" value="1"/>
</dbReference>
<evidence type="ECO:0000256" key="7">
    <source>
        <dbReference type="RuleBase" id="RU003512"/>
    </source>
</evidence>
<dbReference type="Gene3D" id="3.40.50.1980">
    <property type="entry name" value="Nitrogenase molybdenum iron protein domain"/>
    <property type="match status" value="2"/>
</dbReference>
<dbReference type="InterPro" id="IPR006129">
    <property type="entry name" value="AdhesinB"/>
</dbReference>
<dbReference type="PRINTS" id="PR00691">
    <property type="entry name" value="ADHESINB"/>
</dbReference>
<dbReference type="STRING" id="1123303.GCA_000372425_00791"/>
<keyword evidence="6" id="KW-0406">Ion transport</keyword>
<organism evidence="11 12">
    <name type="scientific">Streptococcus ferus</name>
    <dbReference type="NCBI Taxonomy" id="1345"/>
    <lineage>
        <taxon>Bacteria</taxon>
        <taxon>Bacillati</taxon>
        <taxon>Bacillota</taxon>
        <taxon>Bacilli</taxon>
        <taxon>Lactobacillales</taxon>
        <taxon>Streptococcaceae</taxon>
        <taxon>Streptococcus</taxon>
    </lineage>
</organism>
<dbReference type="GO" id="GO:0006829">
    <property type="term" value="P:zinc ion transport"/>
    <property type="evidence" value="ECO:0007669"/>
    <property type="project" value="UniProtKB-KW"/>
</dbReference>
<protein>
    <submittedName>
        <fullName evidence="11">Surface adhesin</fullName>
    </submittedName>
</protein>
<dbReference type="PRINTS" id="PR00690">
    <property type="entry name" value="ADHESNFAMILY"/>
</dbReference>
<dbReference type="SUPFAM" id="SSF50814">
    <property type="entry name" value="Lipocalins"/>
    <property type="match status" value="1"/>
</dbReference>
<evidence type="ECO:0000256" key="9">
    <source>
        <dbReference type="SAM" id="SignalP"/>
    </source>
</evidence>
<dbReference type="EMBL" id="LS483343">
    <property type="protein sequence ID" value="SQF40695.1"/>
    <property type="molecule type" value="Genomic_DNA"/>
</dbReference>
<dbReference type="Pfam" id="PF09223">
    <property type="entry name" value="ZinT"/>
    <property type="match status" value="1"/>
</dbReference>
<keyword evidence="5" id="KW-0864">Zinc transport</keyword>
<dbReference type="OrthoDB" id="9810636at2"/>
<evidence type="ECO:0000259" key="10">
    <source>
        <dbReference type="Pfam" id="PF09223"/>
    </source>
</evidence>
<dbReference type="GO" id="GO:0008270">
    <property type="term" value="F:zinc ion binding"/>
    <property type="evidence" value="ECO:0007669"/>
    <property type="project" value="InterPro"/>
</dbReference>
<evidence type="ECO:0000256" key="1">
    <source>
        <dbReference type="ARBA" id="ARBA00011028"/>
    </source>
</evidence>
<accession>A0A2X3VSK8</accession>
<comment type="similarity">
    <text evidence="1 7">Belongs to the bacterial solute-binding protein 9 family.</text>
</comment>
<dbReference type="Proteomes" id="UP000249495">
    <property type="component" value="Chromosome 1"/>
</dbReference>
<evidence type="ECO:0000313" key="11">
    <source>
        <dbReference type="EMBL" id="SQF40695.1"/>
    </source>
</evidence>
<sequence length="503" mass="56916">MKKKLLFVMTFISLTFLAFAGKPRPVSASEQISIVTSFYPIYEFTKGVAGDEAKVSLLIKAGTEVHDFEPSTKDIAKIADADAFVYDDDNMETWISSVKKSVGKSKVKFVKSTGDMILLPGTEEEGHDHEGEDHHHQYDPHVWLAPSLAIKQVENIRDSLSKSFPTKAEAFKANAAAYIKKLQDLDKEYKEGLASAKQKAFVTQHAAFSYMAMEYGLTQISITGITAESEPSSKRLAELSKYVKDNGIKYIYFEENASSKVAKTLANEAGVKTAVLNPIESLTQKQMDKGEDYFSVMRQNLKNLQKTTNTAGKTIQPEKDTSKTVYNGYFKTKDVKKRSLSDWAGQWQSVYPYLQDGSLDTVFDYKSKLKKDMTAAEYKAYYTTGYQTDVNHITISGKKKTMTFVQNGQKKTYTYRYVGYKILNYKKGNRGVRYLFEAKEKDAGQFKYVQFSDHGISPQKAGHFHLFWGGESQDKLLEEMEHWPTYYPSNLNGHEIAQEMASH</sequence>
<feature type="signal peptide" evidence="9">
    <location>
        <begin position="1"/>
        <end position="20"/>
    </location>
</feature>
<keyword evidence="8" id="KW-0175">Coiled coil</keyword>
<evidence type="ECO:0000256" key="3">
    <source>
        <dbReference type="ARBA" id="ARBA00022729"/>
    </source>
</evidence>
<feature type="chain" id="PRO_5038727306" evidence="9">
    <location>
        <begin position="21"/>
        <end position="503"/>
    </location>
</feature>
<gene>
    <name evidence="11" type="primary">adcA</name>
    <name evidence="11" type="ORF">NCTC12278_01270</name>
</gene>
<dbReference type="Pfam" id="PF01297">
    <property type="entry name" value="ZnuA"/>
    <property type="match status" value="1"/>
</dbReference>
<feature type="coiled-coil region" evidence="8">
    <location>
        <begin position="168"/>
        <end position="199"/>
    </location>
</feature>
<dbReference type="InterPro" id="IPR015304">
    <property type="entry name" value="ZinT_dom"/>
</dbReference>
<dbReference type="InterPro" id="IPR006127">
    <property type="entry name" value="ZnuA-like"/>
</dbReference>
<keyword evidence="3 9" id="KW-0732">Signal</keyword>
<evidence type="ECO:0000313" key="12">
    <source>
        <dbReference type="Proteomes" id="UP000249495"/>
    </source>
</evidence>
<dbReference type="PANTHER" id="PTHR42953:SF3">
    <property type="entry name" value="HIGH-AFFINITY ZINC UPTAKE SYSTEM PROTEIN ZNUA"/>
    <property type="match status" value="1"/>
</dbReference>
<name>A0A2X3VSK8_9STRE</name>
<dbReference type="InterPro" id="IPR050492">
    <property type="entry name" value="Bact_metal-bind_prot9"/>
</dbReference>
<evidence type="ECO:0000256" key="2">
    <source>
        <dbReference type="ARBA" id="ARBA00022448"/>
    </source>
</evidence>
<keyword evidence="12" id="KW-1185">Reference proteome</keyword>
<evidence type="ECO:0000256" key="4">
    <source>
        <dbReference type="ARBA" id="ARBA00022833"/>
    </source>
</evidence>
<evidence type="ECO:0000256" key="6">
    <source>
        <dbReference type="ARBA" id="ARBA00023065"/>
    </source>
</evidence>
<keyword evidence="4" id="KW-0862">Zinc</keyword>
<evidence type="ECO:0000256" key="8">
    <source>
        <dbReference type="SAM" id="Coils"/>
    </source>
</evidence>
<reference evidence="11 12" key="1">
    <citation type="submission" date="2018-06" db="EMBL/GenBank/DDBJ databases">
        <authorList>
            <consortium name="Pathogen Informatics"/>
            <person name="Doyle S."/>
        </authorList>
    </citation>
    <scope>NUCLEOTIDE SEQUENCE [LARGE SCALE GENOMIC DNA]</scope>
    <source>
        <strain evidence="11 12">NCTC12278</strain>
    </source>
</reference>
<proteinExistence type="inferred from homology"/>
<dbReference type="KEGG" id="sfer:NCTC12278_01270"/>
<dbReference type="AlphaFoldDB" id="A0A2X3VSK8"/>
<keyword evidence="2 7" id="KW-0813">Transport</keyword>
<feature type="domain" description="ZinT" evidence="10">
    <location>
        <begin position="322"/>
        <end position="503"/>
    </location>
</feature>